<reference evidence="11 12" key="1">
    <citation type="submission" date="2018-10" db="EMBL/GenBank/DDBJ databases">
        <authorList>
            <consortium name="NARMS: The National Antimicrobial Resistance Monitoring System"/>
        </authorList>
    </citation>
    <scope>NUCLEOTIDE SEQUENCE [LARGE SCALE GENOMIC DNA]</scope>
    <source>
        <strain evidence="11 12">CVM N17EC0276</strain>
    </source>
</reference>
<evidence type="ECO:0000256" key="1">
    <source>
        <dbReference type="ARBA" id="ARBA00012493"/>
    </source>
</evidence>
<comment type="caution">
    <text evidence="11">The sequence shown here is derived from an EMBL/GenBank/DDBJ whole genome shotgun (WGS) entry which is preliminary data.</text>
</comment>
<dbReference type="Pfam" id="PF00078">
    <property type="entry name" value="RVT_1"/>
    <property type="match status" value="1"/>
</dbReference>
<keyword evidence="5" id="KW-0460">Magnesium</keyword>
<keyword evidence="3" id="KW-0548">Nucleotidyltransferase</keyword>
<proteinExistence type="inferred from homology"/>
<feature type="domain" description="Reverse transcriptase" evidence="10">
    <location>
        <begin position="1"/>
        <end position="235"/>
    </location>
</feature>
<keyword evidence="2" id="KW-0808">Transferase</keyword>
<gene>
    <name evidence="11" type="ORF">D9E49_16710</name>
</gene>
<keyword evidence="6 11" id="KW-0695">RNA-directed DNA polymerase</keyword>
<dbReference type="GO" id="GO:0051607">
    <property type="term" value="P:defense response to virus"/>
    <property type="evidence" value="ECO:0007669"/>
    <property type="project" value="UniProtKB-KW"/>
</dbReference>
<dbReference type="RefSeq" id="WP_137473476.1">
    <property type="nucleotide sequence ID" value="NZ_BFLN01000094.1"/>
</dbReference>
<keyword evidence="7" id="KW-0051">Antiviral defense</keyword>
<evidence type="ECO:0000313" key="12">
    <source>
        <dbReference type="Proteomes" id="UP000271175"/>
    </source>
</evidence>
<evidence type="ECO:0000256" key="4">
    <source>
        <dbReference type="ARBA" id="ARBA00022723"/>
    </source>
</evidence>
<evidence type="ECO:0000256" key="2">
    <source>
        <dbReference type="ARBA" id="ARBA00022679"/>
    </source>
</evidence>
<dbReference type="GO" id="GO:0046872">
    <property type="term" value="F:metal ion binding"/>
    <property type="evidence" value="ECO:0007669"/>
    <property type="project" value="UniProtKB-KW"/>
</dbReference>
<dbReference type="PROSITE" id="PS50878">
    <property type="entry name" value="RT_POL"/>
    <property type="match status" value="1"/>
</dbReference>
<evidence type="ECO:0000256" key="5">
    <source>
        <dbReference type="ARBA" id="ARBA00022842"/>
    </source>
</evidence>
<dbReference type="CDD" id="cd03487">
    <property type="entry name" value="RT_Bac_retron_II"/>
    <property type="match status" value="1"/>
</dbReference>
<dbReference type="EMBL" id="ROAL01000015">
    <property type="protein sequence ID" value="MIB62009.1"/>
    <property type="molecule type" value="Genomic_DNA"/>
</dbReference>
<name>A0A3L5H5T8_ECOLX</name>
<sequence length="329" mass="37937">MKPLSLEKAFNIAFFEKDSFQNFLSFEPFQQTKFITFDERLIAEPTSKLKEYHKFINEFVLSYLKVNKDVVFSYRKGSSTYDAVKLHACSKIFFNTDIKSFFPSITREYARSVLVDNLSNVPISDLNIHLDKILDYIIIDNSLPVGFPTSPAFSNACLYDFDVEMQQYCINHEYIFTRYSDDIIISSENDEGFENIHFVVSDLLGEFGKGHFKLNSAKTKLIKKGSKIKLLGMVILPSQIVSVDIKIKRKLEHLIHFYVTDKDKFIDSIIKDPKVKTSGLNDSEILEKGVNTVSGLLNHINTIDKSYLDKLKRKYGNTIVDMLFYKNVN</sequence>
<dbReference type="PANTHER" id="PTHR34047:SF7">
    <property type="entry name" value="RNA-DIRECTED DNA POLYMERASE"/>
    <property type="match status" value="1"/>
</dbReference>
<dbReference type="Gene3D" id="3.30.70.270">
    <property type="match status" value="1"/>
</dbReference>
<dbReference type="Proteomes" id="UP000271175">
    <property type="component" value="Unassembled WGS sequence"/>
</dbReference>
<comment type="similarity">
    <text evidence="8">Belongs to the bacterial reverse transcriptase family.</text>
</comment>
<evidence type="ECO:0000256" key="3">
    <source>
        <dbReference type="ARBA" id="ARBA00022695"/>
    </source>
</evidence>
<accession>A0A3L5H5T8</accession>
<protein>
    <recommendedName>
        <fullName evidence="1">RNA-directed DNA polymerase</fullName>
        <ecNumber evidence="1">2.7.7.49</ecNumber>
    </recommendedName>
</protein>
<dbReference type="InterPro" id="IPR000123">
    <property type="entry name" value="Reverse_transcriptase_msDNA"/>
</dbReference>
<dbReference type="PRINTS" id="PR00866">
    <property type="entry name" value="RNADNAPOLMS"/>
</dbReference>
<dbReference type="InterPro" id="IPR043128">
    <property type="entry name" value="Rev_trsase/Diguanyl_cyclase"/>
</dbReference>
<dbReference type="AlphaFoldDB" id="A0A3L5H5T8"/>
<dbReference type="InterPro" id="IPR000477">
    <property type="entry name" value="RT_dom"/>
</dbReference>
<evidence type="ECO:0000256" key="6">
    <source>
        <dbReference type="ARBA" id="ARBA00022918"/>
    </source>
</evidence>
<evidence type="ECO:0000256" key="7">
    <source>
        <dbReference type="ARBA" id="ARBA00023118"/>
    </source>
</evidence>
<keyword evidence="4" id="KW-0479">Metal-binding</keyword>
<dbReference type="EC" id="2.7.7.49" evidence="1"/>
<evidence type="ECO:0000256" key="8">
    <source>
        <dbReference type="ARBA" id="ARBA00034120"/>
    </source>
</evidence>
<organism evidence="11 12">
    <name type="scientific">Escherichia coli</name>
    <dbReference type="NCBI Taxonomy" id="562"/>
    <lineage>
        <taxon>Bacteria</taxon>
        <taxon>Pseudomonadati</taxon>
        <taxon>Pseudomonadota</taxon>
        <taxon>Gammaproteobacteria</taxon>
        <taxon>Enterobacterales</taxon>
        <taxon>Enterobacteriaceae</taxon>
        <taxon>Escherichia</taxon>
    </lineage>
</organism>
<dbReference type="GO" id="GO:0003723">
    <property type="term" value="F:RNA binding"/>
    <property type="evidence" value="ECO:0007669"/>
    <property type="project" value="InterPro"/>
</dbReference>
<comment type="catalytic activity">
    <reaction evidence="9">
        <text>DNA(n) + a 2'-deoxyribonucleoside 5'-triphosphate = DNA(n+1) + diphosphate</text>
        <dbReference type="Rhea" id="RHEA:22508"/>
        <dbReference type="Rhea" id="RHEA-COMP:17339"/>
        <dbReference type="Rhea" id="RHEA-COMP:17340"/>
        <dbReference type="ChEBI" id="CHEBI:33019"/>
        <dbReference type="ChEBI" id="CHEBI:61560"/>
        <dbReference type="ChEBI" id="CHEBI:173112"/>
        <dbReference type="EC" id="2.7.7.49"/>
    </reaction>
</comment>
<dbReference type="InterPro" id="IPR051083">
    <property type="entry name" value="GrpII_Intron_Splice-Mob/Def"/>
</dbReference>
<evidence type="ECO:0000256" key="9">
    <source>
        <dbReference type="ARBA" id="ARBA00048173"/>
    </source>
</evidence>
<evidence type="ECO:0000259" key="10">
    <source>
        <dbReference type="PROSITE" id="PS50878"/>
    </source>
</evidence>
<evidence type="ECO:0000313" key="11">
    <source>
        <dbReference type="EMBL" id="MIB62009.1"/>
    </source>
</evidence>
<dbReference type="InterPro" id="IPR043502">
    <property type="entry name" value="DNA/RNA_pol_sf"/>
</dbReference>
<dbReference type="PANTHER" id="PTHR34047">
    <property type="entry name" value="NUCLEAR INTRON MATURASE 1, MITOCHONDRIAL-RELATED"/>
    <property type="match status" value="1"/>
</dbReference>
<dbReference type="SUPFAM" id="SSF56672">
    <property type="entry name" value="DNA/RNA polymerases"/>
    <property type="match status" value="1"/>
</dbReference>
<dbReference type="GO" id="GO:0003964">
    <property type="term" value="F:RNA-directed DNA polymerase activity"/>
    <property type="evidence" value="ECO:0007669"/>
    <property type="project" value="UniProtKB-KW"/>
</dbReference>